<evidence type="ECO:0000256" key="7">
    <source>
        <dbReference type="ARBA" id="ARBA00022989"/>
    </source>
</evidence>
<evidence type="ECO:0000256" key="8">
    <source>
        <dbReference type="ARBA" id="ARBA00023136"/>
    </source>
</evidence>
<evidence type="ECO:0000313" key="13">
    <source>
        <dbReference type="EMBL" id="CUQ83679.1"/>
    </source>
</evidence>
<dbReference type="EMBL" id="CZBV01000003">
    <property type="protein sequence ID" value="CUQ83679.1"/>
    <property type="molecule type" value="Genomic_DNA"/>
</dbReference>
<comment type="function">
    <text evidence="10">Part of the ABC transporter complex MalEFGK involved in maltose/maltodextrin import. Probably responsible for the translocation of the substrate across the membrane.</text>
</comment>
<evidence type="ECO:0000313" key="15">
    <source>
        <dbReference type="Proteomes" id="UP000095621"/>
    </source>
</evidence>
<evidence type="ECO:0000256" key="5">
    <source>
        <dbReference type="ARBA" id="ARBA00022597"/>
    </source>
</evidence>
<comment type="subcellular location">
    <subcellularLocation>
        <location evidence="1 9">Cell membrane</location>
        <topology evidence="1 9">Multi-pass membrane protein</topology>
    </subcellularLocation>
</comment>
<dbReference type="GO" id="GO:1990060">
    <property type="term" value="C:maltose transport complex"/>
    <property type="evidence" value="ECO:0007669"/>
    <property type="project" value="TreeGrafter"/>
</dbReference>
<dbReference type="SUPFAM" id="SSF161098">
    <property type="entry name" value="MetI-like"/>
    <property type="match status" value="1"/>
</dbReference>
<reference evidence="15 16" key="1">
    <citation type="submission" date="2015-09" db="EMBL/GenBank/DDBJ databases">
        <authorList>
            <consortium name="Pathogen Informatics"/>
        </authorList>
    </citation>
    <scope>NUCLEOTIDE SEQUENCE [LARGE SCALE GENOMIC DNA]</scope>
    <source>
        <strain evidence="12 15">2789STDY5834875</strain>
        <strain evidence="13 16">2789STDY5834878</strain>
    </source>
</reference>
<sequence length="445" mass="49993">MAVKFTESFRKGNIFTKLSILIPGLGNLVGKQIIKGIMYIAIEAAFVCFMIMNGINCLAMLPGLGSRPQQEVWNEKLGIYEYVAGDNSLLILLYGIATIFIIIAYIIVAASAVKSSYKLELLKEKGKHINTFAEDVKSLFNENLHKLLLTLPVSGVLIFTILPLIFMISMAFTNYSKVDSHLVLFDWVGLENFKQIFDSGSMIGQSFWSVFGWTIVWAIFATFLNYIFGILVALLINRKGTKFKAFWRFIFILSIAIPQFVSLLIVRSMLAQDGIVNVVLKNAGWITKSLPFFTNATWARITVIVVNLWIGIPYTILQVTGILQNIPMELYEAADVDGANGFVKFIKITMPYMLFVTAPYLITTFTANINNFNIVYLLTKGDPVMAGATAGKTDLLVTWLYKMTIDYQYYNLGAVIGIMTFIFLAIGSLLVYRRTKAYKDEEGFQ</sequence>
<feature type="transmembrane region" description="Helical" evidence="9">
    <location>
        <begin position="409"/>
        <end position="432"/>
    </location>
</feature>
<feature type="transmembrane region" description="Helical" evidence="9">
    <location>
        <begin position="298"/>
        <end position="317"/>
    </location>
</feature>
<gene>
    <name evidence="12" type="primary">malF</name>
    <name evidence="12" type="ORF">ERS852490_01901</name>
    <name evidence="13" type="ORF">ERS852492_01245</name>
    <name evidence="14" type="ORF">GKE48_08695</name>
</gene>
<dbReference type="PANTHER" id="PTHR47314:SF1">
    <property type="entry name" value="MALTOSE_MALTODEXTRIN TRANSPORT SYSTEM PERMEASE PROTEIN MALF"/>
    <property type="match status" value="1"/>
</dbReference>
<feature type="transmembrane region" description="Helical" evidence="9">
    <location>
        <begin position="37"/>
        <end position="61"/>
    </location>
</feature>
<feature type="transmembrane region" description="Helical" evidence="9">
    <location>
        <begin position="210"/>
        <end position="234"/>
    </location>
</feature>
<evidence type="ECO:0000256" key="4">
    <source>
        <dbReference type="ARBA" id="ARBA00022475"/>
    </source>
</evidence>
<name>A0A174YSJ2_9FIRM</name>
<dbReference type="SUPFAM" id="SSF160964">
    <property type="entry name" value="MalF N-terminal region-like"/>
    <property type="match status" value="1"/>
</dbReference>
<dbReference type="GO" id="GO:0042956">
    <property type="term" value="P:maltodextrin transmembrane transport"/>
    <property type="evidence" value="ECO:0007669"/>
    <property type="project" value="TreeGrafter"/>
</dbReference>
<evidence type="ECO:0000313" key="17">
    <source>
        <dbReference type="Proteomes" id="UP000481964"/>
    </source>
</evidence>
<feature type="transmembrane region" description="Helical" evidence="9">
    <location>
        <begin position="147"/>
        <end position="172"/>
    </location>
</feature>
<keyword evidence="4 10" id="KW-1003">Cell membrane</keyword>
<reference evidence="14 17" key="2">
    <citation type="journal article" date="2019" name="Nat. Med.">
        <title>A library of human gut bacterial isolates paired with longitudinal multiomics data enables mechanistic microbiome research.</title>
        <authorList>
            <person name="Poyet M."/>
            <person name="Groussin M."/>
            <person name="Gibbons S.M."/>
            <person name="Avila-Pacheco J."/>
            <person name="Jiang X."/>
            <person name="Kearney S.M."/>
            <person name="Perrotta A.R."/>
            <person name="Berdy B."/>
            <person name="Zhao S."/>
            <person name="Lieberman T.D."/>
            <person name="Swanson P.K."/>
            <person name="Smith M."/>
            <person name="Roesemann S."/>
            <person name="Alexander J.E."/>
            <person name="Rich S.A."/>
            <person name="Livny J."/>
            <person name="Vlamakis H."/>
            <person name="Clish C."/>
            <person name="Bullock K."/>
            <person name="Deik A."/>
            <person name="Scott J."/>
            <person name="Pierce K.A."/>
            <person name="Xavier R.J."/>
            <person name="Alm E.J."/>
        </authorList>
    </citation>
    <scope>NUCLEOTIDE SEQUENCE [LARGE SCALE GENOMIC DNA]</scope>
    <source>
        <strain evidence="14 17">BIOML-A1</strain>
    </source>
</reference>
<dbReference type="GO" id="GO:0015423">
    <property type="term" value="F:ABC-type maltose transporter activity"/>
    <property type="evidence" value="ECO:0007669"/>
    <property type="project" value="TreeGrafter"/>
</dbReference>
<keyword evidence="6 9" id="KW-0812">Transmembrane</keyword>
<dbReference type="InterPro" id="IPR000515">
    <property type="entry name" value="MetI-like"/>
</dbReference>
<dbReference type="Proteomes" id="UP000095780">
    <property type="component" value="Unassembled WGS sequence"/>
</dbReference>
<dbReference type="EMBL" id="WKRD01000006">
    <property type="protein sequence ID" value="MSC57519.1"/>
    <property type="molecule type" value="Genomic_DNA"/>
</dbReference>
<keyword evidence="8 9" id="KW-0472">Membrane</keyword>
<dbReference type="Proteomes" id="UP000095621">
    <property type="component" value="Unassembled WGS sequence"/>
</dbReference>
<dbReference type="PROSITE" id="PS50928">
    <property type="entry name" value="ABC_TM1"/>
    <property type="match status" value="1"/>
</dbReference>
<keyword evidence="7 9" id="KW-1133">Transmembrane helix</keyword>
<dbReference type="Pfam" id="PF00528">
    <property type="entry name" value="BPD_transp_1"/>
    <property type="match status" value="1"/>
</dbReference>
<dbReference type="Proteomes" id="UP000481964">
    <property type="component" value="Unassembled WGS sequence"/>
</dbReference>
<dbReference type="EMBL" id="CZBU01000004">
    <property type="protein sequence ID" value="CUQ78084.1"/>
    <property type="molecule type" value="Genomic_DNA"/>
</dbReference>
<organism evidence="12 15">
    <name type="scientific">Lachnospira eligens</name>
    <dbReference type="NCBI Taxonomy" id="39485"/>
    <lineage>
        <taxon>Bacteria</taxon>
        <taxon>Bacillati</taxon>
        <taxon>Bacillota</taxon>
        <taxon>Clostridia</taxon>
        <taxon>Lachnospirales</taxon>
        <taxon>Lachnospiraceae</taxon>
        <taxon>Lachnospira</taxon>
    </lineage>
</organism>
<evidence type="ECO:0000313" key="12">
    <source>
        <dbReference type="EMBL" id="CUQ78084.1"/>
    </source>
</evidence>
<proteinExistence type="inferred from homology"/>
<feature type="transmembrane region" description="Helical" evidence="9">
    <location>
        <begin position="91"/>
        <end position="113"/>
    </location>
</feature>
<keyword evidence="3 9" id="KW-0813">Transport</keyword>
<dbReference type="PANTHER" id="PTHR47314">
    <property type="entry name" value="MALTOSE/MALTODEXTRIN TRANSPORT SYSTEM PERMEASE PROTEIN MALF"/>
    <property type="match status" value="1"/>
</dbReference>
<dbReference type="CDD" id="cd06261">
    <property type="entry name" value="TM_PBP2"/>
    <property type="match status" value="1"/>
</dbReference>
<feature type="domain" description="ABC transmembrane type-1" evidence="11">
    <location>
        <begin position="211"/>
        <end position="431"/>
    </location>
</feature>
<dbReference type="Gene3D" id="1.10.3720.10">
    <property type="entry name" value="MetI-like"/>
    <property type="match status" value="1"/>
</dbReference>
<dbReference type="AlphaFoldDB" id="A0A174YSJ2"/>
<evidence type="ECO:0000256" key="9">
    <source>
        <dbReference type="RuleBase" id="RU363032"/>
    </source>
</evidence>
<comment type="similarity">
    <text evidence="2 10">Belongs to the binding-protein-dependent transport system permease family. MalFG subfamily.</text>
</comment>
<accession>A0A174YSJ2</accession>
<evidence type="ECO:0000259" key="11">
    <source>
        <dbReference type="PROSITE" id="PS50928"/>
    </source>
</evidence>
<evidence type="ECO:0000313" key="16">
    <source>
        <dbReference type="Proteomes" id="UP000095780"/>
    </source>
</evidence>
<evidence type="ECO:0000256" key="1">
    <source>
        <dbReference type="ARBA" id="ARBA00004651"/>
    </source>
</evidence>
<evidence type="ECO:0000256" key="2">
    <source>
        <dbReference type="ARBA" id="ARBA00009047"/>
    </source>
</evidence>
<evidence type="ECO:0000256" key="10">
    <source>
        <dbReference type="RuleBase" id="RU367050"/>
    </source>
</evidence>
<evidence type="ECO:0000256" key="3">
    <source>
        <dbReference type="ARBA" id="ARBA00022448"/>
    </source>
</evidence>
<keyword evidence="5 10" id="KW-0762">Sugar transport</keyword>
<evidence type="ECO:0000313" key="14">
    <source>
        <dbReference type="EMBL" id="MSC57519.1"/>
    </source>
</evidence>
<protein>
    <recommendedName>
        <fullName evidence="10">Maltose/maltodextrin transport system permease protein</fullName>
    </recommendedName>
</protein>
<dbReference type="OrthoDB" id="9778687at2"/>
<dbReference type="RefSeq" id="WP_055215877.1">
    <property type="nucleotide sequence ID" value="NZ_CABIXW010000003.1"/>
</dbReference>
<feature type="transmembrane region" description="Helical" evidence="9">
    <location>
        <begin position="246"/>
        <end position="266"/>
    </location>
</feature>
<feature type="transmembrane region" description="Helical" evidence="9">
    <location>
        <begin position="352"/>
        <end position="369"/>
    </location>
</feature>
<dbReference type="InterPro" id="IPR035906">
    <property type="entry name" value="MetI-like_sf"/>
</dbReference>
<evidence type="ECO:0000256" key="6">
    <source>
        <dbReference type="ARBA" id="ARBA00022692"/>
    </source>
</evidence>